<evidence type="ECO:0000313" key="4">
    <source>
        <dbReference type="Proteomes" id="UP000683557"/>
    </source>
</evidence>
<reference evidence="3 4" key="1">
    <citation type="submission" date="2021-06" db="EMBL/GenBank/DDBJ databases">
        <title>Gemonas diversity in paddy soil.</title>
        <authorList>
            <person name="Liu G."/>
        </authorList>
    </citation>
    <scope>NUCLEOTIDE SEQUENCE [LARGE SCALE GENOMIC DNA]</scope>
    <source>
        <strain evidence="3 4">RG10</strain>
    </source>
</reference>
<organism evidence="3 4">
    <name type="scientific">Geomonas oryzisoli</name>
    <dbReference type="NCBI Taxonomy" id="2847992"/>
    <lineage>
        <taxon>Bacteria</taxon>
        <taxon>Pseudomonadati</taxon>
        <taxon>Thermodesulfobacteriota</taxon>
        <taxon>Desulfuromonadia</taxon>
        <taxon>Geobacterales</taxon>
        <taxon>Geobacteraceae</taxon>
        <taxon>Geomonas</taxon>
    </lineage>
</organism>
<accession>A0ABX8J5L6</accession>
<name>A0ABX8J5L6_9BACT</name>
<feature type="signal peptide" evidence="2">
    <location>
        <begin position="1"/>
        <end position="23"/>
    </location>
</feature>
<feature type="chain" id="PRO_5046563165" evidence="2">
    <location>
        <begin position="24"/>
        <end position="72"/>
    </location>
</feature>
<proteinExistence type="predicted"/>
<dbReference type="RefSeq" id="WP_216800339.1">
    <property type="nucleotide sequence ID" value="NZ_CP076723.1"/>
</dbReference>
<feature type="compositionally biased region" description="Basic and acidic residues" evidence="1">
    <location>
        <begin position="48"/>
        <end position="61"/>
    </location>
</feature>
<gene>
    <name evidence="3" type="ORF">KP004_20940</name>
</gene>
<protein>
    <submittedName>
        <fullName evidence="3">Uncharacterized protein</fullName>
    </submittedName>
</protein>
<evidence type="ECO:0000313" key="3">
    <source>
        <dbReference type="EMBL" id="QWV93590.1"/>
    </source>
</evidence>
<feature type="region of interest" description="Disordered" evidence="1">
    <location>
        <begin position="24"/>
        <end position="72"/>
    </location>
</feature>
<evidence type="ECO:0000256" key="2">
    <source>
        <dbReference type="SAM" id="SignalP"/>
    </source>
</evidence>
<dbReference type="Proteomes" id="UP000683557">
    <property type="component" value="Chromosome"/>
</dbReference>
<keyword evidence="4" id="KW-1185">Reference proteome</keyword>
<evidence type="ECO:0000256" key="1">
    <source>
        <dbReference type="SAM" id="MobiDB-lite"/>
    </source>
</evidence>
<feature type="compositionally biased region" description="Basic residues" evidence="1">
    <location>
        <begin position="62"/>
        <end position="72"/>
    </location>
</feature>
<feature type="compositionally biased region" description="Low complexity" evidence="1">
    <location>
        <begin position="24"/>
        <end position="37"/>
    </location>
</feature>
<dbReference type="EMBL" id="CP076723">
    <property type="protein sequence ID" value="QWV93590.1"/>
    <property type="molecule type" value="Genomic_DNA"/>
</dbReference>
<keyword evidence="2" id="KW-0732">Signal</keyword>
<sequence length="72" mass="7799">MRRLMTMTAGLILTLALTVAANAAPAGKGTAPKTGKGIQNAKKVAQNKMERSKKMQELEKKGHAKRHQAMKK</sequence>